<feature type="transmembrane region" description="Helical" evidence="1">
    <location>
        <begin position="128"/>
        <end position="161"/>
    </location>
</feature>
<proteinExistence type="predicted"/>
<sequence length="372" mass="40405">MSRKIKAHDFISVIIFAGICVFLYFLDLYPSVEDGLGQKCSAKVVKVDNSSIDEIGILKKGYQSLKVEILGGSFKGEIFEARNILRAQMDLDKMFKEGDVVWVSILNGSDPKADVINAQDYYRKDLTIWLFLIFAVLLVIFGGFVGFKALVSFVLACFVIWKLVVPLCLMGYSAIWVSLFAVFILTGAILFLVAGFTRKGLTAFVGAMAGIFASCVMASVFTKLFSINGAVMPFSQALLYSGFEHLNLSELFIGGIFLSSSGAVMDLSMDVAAGMQEVYLRDKSISFKELVSAGFRMGRSVVGTMSTTLLLAYAGGYLTLMMAFLAQGTSPDDFINNPYVASECVKTIVGSFGLVLVAPLTALAGGFFIRKL</sequence>
<feature type="transmembrane region" description="Helical" evidence="1">
    <location>
        <begin position="309"/>
        <end position="328"/>
    </location>
</feature>
<comment type="caution">
    <text evidence="2">The sequence shown here is derived from an EMBL/GenBank/DDBJ whole genome shotgun (WGS) entry which is preliminary data.</text>
</comment>
<dbReference type="Proteomes" id="UP001275932">
    <property type="component" value="Unassembled WGS sequence"/>
</dbReference>
<feature type="transmembrane region" description="Helical" evidence="1">
    <location>
        <begin position="7"/>
        <end position="26"/>
    </location>
</feature>
<keyword evidence="1" id="KW-1133">Transmembrane helix</keyword>
<keyword evidence="3" id="KW-1185">Reference proteome</keyword>
<accession>A0ABU4WHS0</accession>
<evidence type="ECO:0000313" key="2">
    <source>
        <dbReference type="EMBL" id="MDX8415778.1"/>
    </source>
</evidence>
<protein>
    <submittedName>
        <fullName evidence="2">YibE/F family protein</fullName>
    </submittedName>
</protein>
<dbReference type="RefSeq" id="WP_370397228.1">
    <property type="nucleotide sequence ID" value="NZ_JALBUT010000006.1"/>
</dbReference>
<feature type="transmembrane region" description="Helical" evidence="1">
    <location>
        <begin position="203"/>
        <end position="225"/>
    </location>
</feature>
<dbReference type="PANTHER" id="PTHR41771">
    <property type="entry name" value="MEMBRANE PROTEIN-RELATED"/>
    <property type="match status" value="1"/>
</dbReference>
<evidence type="ECO:0000313" key="3">
    <source>
        <dbReference type="Proteomes" id="UP001275932"/>
    </source>
</evidence>
<dbReference type="Pfam" id="PF07907">
    <property type="entry name" value="YibE_F"/>
    <property type="match status" value="1"/>
</dbReference>
<name>A0ABU4WHS0_9BACT</name>
<gene>
    <name evidence="2" type="ORF">MOX91_06270</name>
</gene>
<evidence type="ECO:0000256" key="1">
    <source>
        <dbReference type="SAM" id="Phobius"/>
    </source>
</evidence>
<feature type="transmembrane region" description="Helical" evidence="1">
    <location>
        <begin position="348"/>
        <end position="369"/>
    </location>
</feature>
<feature type="transmembrane region" description="Helical" evidence="1">
    <location>
        <begin position="173"/>
        <end position="197"/>
    </location>
</feature>
<dbReference type="InterPro" id="IPR012507">
    <property type="entry name" value="YibE_F"/>
</dbReference>
<organism evidence="2 3">
    <name type="scientific">Intestinicryptomonas porci</name>
    <dbReference type="NCBI Taxonomy" id="2926320"/>
    <lineage>
        <taxon>Bacteria</taxon>
        <taxon>Pseudomonadati</taxon>
        <taxon>Verrucomicrobiota</taxon>
        <taxon>Opitutia</taxon>
        <taxon>Opitutales</taxon>
        <taxon>Intestinicryptomonaceae</taxon>
        <taxon>Intestinicryptomonas</taxon>
    </lineage>
</organism>
<dbReference type="PANTHER" id="PTHR41771:SF1">
    <property type="entry name" value="MEMBRANE PROTEIN"/>
    <property type="match status" value="1"/>
</dbReference>
<reference evidence="2 3" key="1">
    <citation type="submission" date="2022-03" db="EMBL/GenBank/DDBJ databases">
        <title>Novel taxa within the pig intestine.</title>
        <authorList>
            <person name="Wylensek D."/>
            <person name="Bishof K."/>
            <person name="Afrizal A."/>
            <person name="Clavel T."/>
        </authorList>
    </citation>
    <scope>NUCLEOTIDE SEQUENCE [LARGE SCALE GENOMIC DNA]</scope>
    <source>
        <strain evidence="2 3">CLA-KB-P66</strain>
    </source>
</reference>
<keyword evidence="1" id="KW-0812">Transmembrane</keyword>
<dbReference type="EMBL" id="JALBUT010000006">
    <property type="protein sequence ID" value="MDX8415778.1"/>
    <property type="molecule type" value="Genomic_DNA"/>
</dbReference>
<keyword evidence="1" id="KW-0472">Membrane</keyword>